<dbReference type="EMBL" id="CAJNOC010001247">
    <property type="protein sequence ID" value="CAF0848225.1"/>
    <property type="molecule type" value="Genomic_DNA"/>
</dbReference>
<accession>A0A813VYI2</accession>
<evidence type="ECO:0000313" key="2">
    <source>
        <dbReference type="Proteomes" id="UP000663879"/>
    </source>
</evidence>
<dbReference type="Proteomes" id="UP000663879">
    <property type="component" value="Unassembled WGS sequence"/>
</dbReference>
<comment type="caution">
    <text evidence="1">The sequence shown here is derived from an EMBL/GenBank/DDBJ whole genome shotgun (WGS) entry which is preliminary data.</text>
</comment>
<keyword evidence="2" id="KW-1185">Reference proteome</keyword>
<reference evidence="1" key="1">
    <citation type="submission" date="2021-02" db="EMBL/GenBank/DDBJ databases">
        <authorList>
            <person name="Nowell W R."/>
        </authorList>
    </citation>
    <scope>NUCLEOTIDE SEQUENCE</scope>
    <source>
        <strain evidence="1">Ploen Becks lab</strain>
    </source>
</reference>
<sequence>MTNFMVEVYNNIESDQGKNLFLERIIVSNELKMKLCTKILSGTSISHFDENTKIIENLNDLILTEQLDKLKHNVAILDLYLRLFYYFRTKINENSFLLSLFDLDDQGPKFSESIKNLSTFIRDRILNDSFLSENCDLSQDLYEDLLYIV</sequence>
<proteinExistence type="predicted"/>
<gene>
    <name evidence="1" type="ORF">OXX778_LOCUS8810</name>
</gene>
<protein>
    <submittedName>
        <fullName evidence="1">Uncharacterized protein</fullName>
    </submittedName>
</protein>
<evidence type="ECO:0000313" key="1">
    <source>
        <dbReference type="EMBL" id="CAF0848225.1"/>
    </source>
</evidence>
<dbReference type="AlphaFoldDB" id="A0A813VYI2"/>
<organism evidence="1 2">
    <name type="scientific">Brachionus calyciflorus</name>
    <dbReference type="NCBI Taxonomy" id="104777"/>
    <lineage>
        <taxon>Eukaryota</taxon>
        <taxon>Metazoa</taxon>
        <taxon>Spiralia</taxon>
        <taxon>Gnathifera</taxon>
        <taxon>Rotifera</taxon>
        <taxon>Eurotatoria</taxon>
        <taxon>Monogononta</taxon>
        <taxon>Pseudotrocha</taxon>
        <taxon>Ploima</taxon>
        <taxon>Brachionidae</taxon>
        <taxon>Brachionus</taxon>
    </lineage>
</organism>
<name>A0A813VYI2_9BILA</name>